<evidence type="ECO:0000256" key="3">
    <source>
        <dbReference type="ARBA" id="ARBA00022842"/>
    </source>
</evidence>
<dbReference type="InterPro" id="IPR006439">
    <property type="entry name" value="HAD-SF_hydro_IA"/>
</dbReference>
<dbReference type="Gene3D" id="3.40.50.1000">
    <property type="entry name" value="HAD superfamily/HAD-like"/>
    <property type="match status" value="1"/>
</dbReference>
<comment type="cofactor">
    <cofactor evidence="1">
        <name>Mg(2+)</name>
        <dbReference type="ChEBI" id="CHEBI:18420"/>
    </cofactor>
</comment>
<dbReference type="PANTHER" id="PTHR46470">
    <property type="entry name" value="N-ACYLNEURAMINATE-9-PHOSPHATASE"/>
    <property type="match status" value="1"/>
</dbReference>
<dbReference type="SFLD" id="SFLDS00003">
    <property type="entry name" value="Haloacid_Dehalogenase"/>
    <property type="match status" value="1"/>
</dbReference>
<dbReference type="NCBIfam" id="TIGR01549">
    <property type="entry name" value="HAD-SF-IA-v1"/>
    <property type="match status" value="1"/>
</dbReference>
<sequence length="229" mass="24998">MSGRDIRAVLFDLDDTLFAHRESVEAGIHAHRAALGGAFATVEPASEFARWNALEEEHYHRYLAGEVDYLEQRRARARAFVAPYGIELDDEAALRWFADYTEHYRTSWTLHADVHACLAALAPRALGIITNGDLAFQTAKIVGTGLDALIPLGNLIASGEVGVAKPDARIFQLAARHFGVEPSQACYVGDRLHTDAIGAARAGLLGVWIDRPGLATDEQRAEAAREGWP</sequence>
<dbReference type="PRINTS" id="PR00413">
    <property type="entry name" value="HADHALOGNASE"/>
</dbReference>
<evidence type="ECO:0000313" key="4">
    <source>
        <dbReference type="EMBL" id="GMA90095.1"/>
    </source>
</evidence>
<accession>A0ABQ6JS64</accession>
<dbReference type="RefSeq" id="WP_284297664.1">
    <property type="nucleotide sequence ID" value="NZ_BSVA01000001.1"/>
</dbReference>
<protein>
    <submittedName>
        <fullName evidence="4">Hydrolase</fullName>
    </submittedName>
</protein>
<dbReference type="Pfam" id="PF00702">
    <property type="entry name" value="Hydrolase"/>
    <property type="match status" value="1"/>
</dbReference>
<name>A0ABQ6JS64_9MICO</name>
<dbReference type="InterPro" id="IPR051400">
    <property type="entry name" value="HAD-like_hydrolase"/>
</dbReference>
<evidence type="ECO:0000313" key="5">
    <source>
        <dbReference type="Proteomes" id="UP001157069"/>
    </source>
</evidence>
<gene>
    <name evidence="4" type="ORF">GCM10025869_06240</name>
</gene>
<dbReference type="Gene3D" id="1.20.120.1600">
    <property type="match status" value="1"/>
</dbReference>
<proteinExistence type="predicted"/>
<organism evidence="4 5">
    <name type="scientific">Homoserinibacter gongjuensis</name>
    <dbReference type="NCBI Taxonomy" id="1162968"/>
    <lineage>
        <taxon>Bacteria</taxon>
        <taxon>Bacillati</taxon>
        <taxon>Actinomycetota</taxon>
        <taxon>Actinomycetes</taxon>
        <taxon>Micrococcales</taxon>
        <taxon>Microbacteriaceae</taxon>
        <taxon>Homoserinibacter</taxon>
    </lineage>
</organism>
<keyword evidence="2 4" id="KW-0378">Hydrolase</keyword>
<dbReference type="GO" id="GO:0016787">
    <property type="term" value="F:hydrolase activity"/>
    <property type="evidence" value="ECO:0007669"/>
    <property type="project" value="UniProtKB-KW"/>
</dbReference>
<dbReference type="InterPro" id="IPR036412">
    <property type="entry name" value="HAD-like_sf"/>
</dbReference>
<evidence type="ECO:0000256" key="1">
    <source>
        <dbReference type="ARBA" id="ARBA00001946"/>
    </source>
</evidence>
<dbReference type="SUPFAM" id="SSF56784">
    <property type="entry name" value="HAD-like"/>
    <property type="match status" value="1"/>
</dbReference>
<dbReference type="PANTHER" id="PTHR46470:SF4">
    <property type="entry name" value="5-AMINO-6-(5-PHOSPHO-D-RIBITYLAMINO)URACIL PHOSPHATASE YIGB"/>
    <property type="match status" value="1"/>
</dbReference>
<comment type="caution">
    <text evidence="4">The sequence shown here is derived from an EMBL/GenBank/DDBJ whole genome shotgun (WGS) entry which is preliminary data.</text>
</comment>
<evidence type="ECO:0000256" key="2">
    <source>
        <dbReference type="ARBA" id="ARBA00022801"/>
    </source>
</evidence>
<dbReference type="SFLD" id="SFLDG01129">
    <property type="entry name" value="C1.5:_HAD__Beta-PGM__Phosphata"/>
    <property type="match status" value="1"/>
</dbReference>
<keyword evidence="3" id="KW-0460">Magnesium</keyword>
<reference evidence="5" key="1">
    <citation type="journal article" date="2019" name="Int. J. Syst. Evol. Microbiol.">
        <title>The Global Catalogue of Microorganisms (GCM) 10K type strain sequencing project: providing services to taxonomists for standard genome sequencing and annotation.</title>
        <authorList>
            <consortium name="The Broad Institute Genomics Platform"/>
            <consortium name="The Broad Institute Genome Sequencing Center for Infectious Disease"/>
            <person name="Wu L."/>
            <person name="Ma J."/>
        </authorList>
    </citation>
    <scope>NUCLEOTIDE SEQUENCE [LARGE SCALE GENOMIC DNA]</scope>
    <source>
        <strain evidence="5">NBRC 108755</strain>
    </source>
</reference>
<dbReference type="Proteomes" id="UP001157069">
    <property type="component" value="Unassembled WGS sequence"/>
</dbReference>
<dbReference type="EMBL" id="BSVA01000001">
    <property type="protein sequence ID" value="GMA90095.1"/>
    <property type="molecule type" value="Genomic_DNA"/>
</dbReference>
<keyword evidence="5" id="KW-1185">Reference proteome</keyword>
<dbReference type="InterPro" id="IPR023214">
    <property type="entry name" value="HAD_sf"/>
</dbReference>